<sequence>MQKKPKKYLNTDNIEFFEFSWNKSLQVFRQELFIELKRSKGKQNKFEFLRY</sequence>
<dbReference type="EMBL" id="ANMU01000034">
    <property type="protein sequence ID" value="EMJ83909.1"/>
    <property type="molecule type" value="Genomic_DNA"/>
</dbReference>
<proteinExistence type="predicted"/>
<dbReference type="Proteomes" id="UP000011873">
    <property type="component" value="Unassembled WGS sequence"/>
</dbReference>
<organism evidence="1 2">
    <name type="scientific">Leptospira borgpetersenii serovar Hardjo-bovis str. Sponselee</name>
    <dbReference type="NCBI Taxonomy" id="1303729"/>
    <lineage>
        <taxon>Bacteria</taxon>
        <taxon>Pseudomonadati</taxon>
        <taxon>Spirochaetota</taxon>
        <taxon>Spirochaetia</taxon>
        <taxon>Leptospirales</taxon>
        <taxon>Leptospiraceae</taxon>
        <taxon>Leptospira</taxon>
    </lineage>
</organism>
<evidence type="ECO:0000313" key="2">
    <source>
        <dbReference type="Proteomes" id="UP000011873"/>
    </source>
</evidence>
<dbReference type="AlphaFoldDB" id="M6BWI8"/>
<accession>M6BWI8</accession>
<gene>
    <name evidence="1" type="ORF">LEP1GSC016_0453</name>
</gene>
<protein>
    <submittedName>
        <fullName evidence="1">Uncharacterized protein</fullName>
    </submittedName>
</protein>
<reference evidence="1 2" key="1">
    <citation type="submission" date="2013-01" db="EMBL/GenBank/DDBJ databases">
        <authorList>
            <person name="Harkins D.M."/>
            <person name="Durkin A.S."/>
            <person name="Brinkac L.M."/>
            <person name="Haft D.H."/>
            <person name="Selengut J.D."/>
            <person name="Sanka R."/>
            <person name="DePew J."/>
            <person name="Purushe J."/>
            <person name="Galloway R.L."/>
            <person name="Vinetz J.M."/>
            <person name="Sutton G.G."/>
            <person name="Nierman W.C."/>
            <person name="Fouts D.E."/>
        </authorList>
    </citation>
    <scope>NUCLEOTIDE SEQUENCE [LARGE SCALE GENOMIC DNA]</scope>
    <source>
        <strain evidence="1 2">Sponselee CDC</strain>
    </source>
</reference>
<dbReference type="PATRIC" id="fig|1218567.3.peg.832"/>
<comment type="caution">
    <text evidence="1">The sequence shown here is derived from an EMBL/GenBank/DDBJ whole genome shotgun (WGS) entry which is preliminary data.</text>
</comment>
<evidence type="ECO:0000313" key="1">
    <source>
        <dbReference type="EMBL" id="EMJ83909.1"/>
    </source>
</evidence>
<name>M6BWI8_LEPBO</name>